<dbReference type="GO" id="GO:0000381">
    <property type="term" value="P:regulation of alternative mRNA splicing, via spliceosome"/>
    <property type="evidence" value="ECO:0007669"/>
    <property type="project" value="TreeGrafter"/>
</dbReference>
<dbReference type="GO" id="GO:1990247">
    <property type="term" value="F:N6-methyladenosine-containing RNA reader activity"/>
    <property type="evidence" value="ECO:0007669"/>
    <property type="project" value="UniProtKB-UniRule"/>
</dbReference>
<dbReference type="Ensembl" id="ENSEBUT00000022800.1">
    <property type="protein sequence ID" value="ENSEBUP00000022224.1"/>
    <property type="gene ID" value="ENSEBUG00000013696.1"/>
</dbReference>
<feature type="region of interest" description="Disordered" evidence="2">
    <location>
        <begin position="1"/>
        <end position="30"/>
    </location>
</feature>
<feature type="region of interest" description="Disordered" evidence="2">
    <location>
        <begin position="42"/>
        <end position="147"/>
    </location>
</feature>
<evidence type="ECO:0000313" key="4">
    <source>
        <dbReference type="Ensembl" id="ENSEBUP00000022224.1"/>
    </source>
</evidence>
<name>A0A8C4QZS6_EPTBU</name>
<accession>A0A8C4QZS6</accession>
<dbReference type="InterPro" id="IPR007275">
    <property type="entry name" value="YTH_domain"/>
</dbReference>
<dbReference type="SMR" id="A0A8C4QZS6"/>
<protein>
    <recommendedName>
        <fullName evidence="1">YTH domain-containing family protein</fullName>
    </recommendedName>
</protein>
<reference evidence="4" key="2">
    <citation type="submission" date="2025-09" db="UniProtKB">
        <authorList>
            <consortium name="Ensembl"/>
        </authorList>
    </citation>
    <scope>IDENTIFICATION</scope>
</reference>
<proteinExistence type="inferred from homology"/>
<dbReference type="InterPro" id="IPR045168">
    <property type="entry name" value="YTH_prot"/>
</dbReference>
<feature type="region of interest" description="Disordered" evidence="2">
    <location>
        <begin position="484"/>
        <end position="596"/>
    </location>
</feature>
<comment type="function">
    <text evidence="1">Specifically recognizes and binds N6-methyladenosine (m6A)-containing RNAs, and regulates mRNA stability. M6A is a modification present at internal sites of mRNAs and some non-coding RNAs and plays a role in mRNA stability and processing.</text>
</comment>
<feature type="compositionally biased region" description="Basic and acidic residues" evidence="2">
    <location>
        <begin position="73"/>
        <end position="101"/>
    </location>
</feature>
<dbReference type="GeneTree" id="ENSGT00940000155803"/>
<organism evidence="4 5">
    <name type="scientific">Eptatretus burgeri</name>
    <name type="common">Inshore hagfish</name>
    <dbReference type="NCBI Taxonomy" id="7764"/>
    <lineage>
        <taxon>Eukaryota</taxon>
        <taxon>Metazoa</taxon>
        <taxon>Chordata</taxon>
        <taxon>Craniata</taxon>
        <taxon>Vertebrata</taxon>
        <taxon>Cyclostomata</taxon>
        <taxon>Myxini</taxon>
        <taxon>Myxiniformes</taxon>
        <taxon>Myxinidae</taxon>
        <taxon>Eptatretinae</taxon>
        <taxon>Eptatretus</taxon>
    </lineage>
</organism>
<sequence length="596" mass="67927">MDTDHPLGDTEPVAKNVHKDATAQHPGPVPIARVERVGLKIDEQDKWTERRHAVPSEDQLLLLIPEEEAELETETRSEGKTSQEREGESSEKEGFDTRSEATETSFSDDLPEVSSQRGISPIVYDRSSRSPSISSVTDDDEKTKEKLPSAVHAVERGVDFRAARYFLMKSNNYENVTLAKARNVWSTLPANERKLNTAFRQSQTVLLIFSVRESGRFQGFARLLSESCTDIPPVPWVLPAGLSARSLGGVFNLSWISRKELPFSQAAHLFNAWNEGKPVKIGRDGQEIEPSCGLQLCMLFPRDDSPVPVHLPVPSPAPPVINLPSHSLLGLSPFQRPPAHLQMSSSMQPHWRRPSHGKQRIPVMTLPPQGARPPNRQYAGMIGHPQGDGGGRRAGGRRRALEDFGSRLQWKRSRPAEQTAARHGYRDLRFMEEHQRQATGVCRDAISNGAYMNYIQEFHPVLPSPWGVSANSLPSSVSAPLHQPLPPLQVSSSDRRPLSPSDYDSRVAAFLRRTQHGERDRERGRVRDRDRDRDRDRNRDGDRHKQRERDRTRDRDRDRERLRERGRDRDKDRGRQRDRERVRERERDKDKGKYRK</sequence>
<keyword evidence="1" id="KW-0694">RNA-binding</keyword>
<dbReference type="Proteomes" id="UP000694388">
    <property type="component" value="Unplaced"/>
</dbReference>
<dbReference type="GO" id="GO:0005654">
    <property type="term" value="C:nucleoplasm"/>
    <property type="evidence" value="ECO:0007669"/>
    <property type="project" value="TreeGrafter"/>
</dbReference>
<dbReference type="GO" id="GO:0000398">
    <property type="term" value="P:mRNA splicing, via spliceosome"/>
    <property type="evidence" value="ECO:0007669"/>
    <property type="project" value="TreeGrafter"/>
</dbReference>
<dbReference type="PANTHER" id="PTHR12357">
    <property type="entry name" value="YTH YT521-B HOMOLOGY DOMAIN-CONTAINING"/>
    <property type="match status" value="1"/>
</dbReference>
<dbReference type="GO" id="GO:0003729">
    <property type="term" value="F:mRNA binding"/>
    <property type="evidence" value="ECO:0007669"/>
    <property type="project" value="UniProtKB-UniRule"/>
</dbReference>
<dbReference type="AlphaFoldDB" id="A0A8C4QZS6"/>
<evidence type="ECO:0000256" key="2">
    <source>
        <dbReference type="SAM" id="MobiDB-lite"/>
    </source>
</evidence>
<feature type="domain" description="YTH" evidence="3">
    <location>
        <begin position="163"/>
        <end position="300"/>
    </location>
</feature>
<dbReference type="PROSITE" id="PS50882">
    <property type="entry name" value="YTH"/>
    <property type="match status" value="1"/>
</dbReference>
<dbReference type="CDD" id="cd21134">
    <property type="entry name" value="YTH"/>
    <property type="match status" value="1"/>
</dbReference>
<dbReference type="Pfam" id="PF04146">
    <property type="entry name" value="YTH"/>
    <property type="match status" value="1"/>
</dbReference>
<evidence type="ECO:0000313" key="5">
    <source>
        <dbReference type="Proteomes" id="UP000694388"/>
    </source>
</evidence>
<feature type="compositionally biased region" description="Basic and acidic residues" evidence="2">
    <location>
        <begin position="515"/>
        <end position="596"/>
    </location>
</feature>
<dbReference type="Gene3D" id="3.10.590.10">
    <property type="entry name" value="ph1033 like domains"/>
    <property type="match status" value="1"/>
</dbReference>
<feature type="compositionally biased region" description="Polar residues" evidence="2">
    <location>
        <begin position="102"/>
        <end position="118"/>
    </location>
</feature>
<evidence type="ECO:0000256" key="1">
    <source>
        <dbReference type="RuleBase" id="RU369095"/>
    </source>
</evidence>
<feature type="compositionally biased region" description="Basic and acidic residues" evidence="2">
    <location>
        <begin position="42"/>
        <end position="55"/>
    </location>
</feature>
<keyword evidence="5" id="KW-1185">Reference proteome</keyword>
<dbReference type="OMA" id="STVYCHT"/>
<comment type="similarity">
    <text evidence="1">Belongs to the YTHDF family.</text>
</comment>
<evidence type="ECO:0000259" key="3">
    <source>
        <dbReference type="PROSITE" id="PS50882"/>
    </source>
</evidence>
<dbReference type="PANTHER" id="PTHR12357:SF3">
    <property type="entry name" value="YTH DOMAIN-CONTAINING PROTEIN 1"/>
    <property type="match status" value="1"/>
</dbReference>
<reference evidence="4" key="1">
    <citation type="submission" date="2025-08" db="UniProtKB">
        <authorList>
            <consortium name="Ensembl"/>
        </authorList>
    </citation>
    <scope>IDENTIFICATION</scope>
</reference>